<reference evidence="3" key="1">
    <citation type="journal article" date="2020" name="Nature">
        <title>Giant virus diversity and host interactions through global metagenomics.</title>
        <authorList>
            <person name="Schulz F."/>
            <person name="Roux S."/>
            <person name="Paez-Espino D."/>
            <person name="Jungbluth S."/>
            <person name="Walsh D.A."/>
            <person name="Denef V.J."/>
            <person name="McMahon K.D."/>
            <person name="Konstantinidis K.T."/>
            <person name="Eloe-Fadrosh E.A."/>
            <person name="Kyrpides N.C."/>
            <person name="Woyke T."/>
        </authorList>
    </citation>
    <scope>NUCLEOTIDE SEQUENCE</scope>
    <source>
        <strain evidence="3">GVMAG-M-3300020182-84</strain>
    </source>
</reference>
<sequence>MGSFYETVNRYFKPYMFYIIAFVIFIVFVLAGLYAYNKYVKKELKEKQFKDVANTNTKGVDLEILFFHVDWCPHCKTAKPEWDSFKSAFEGKQLNGYNIICLDVDCTEEGNSKITQMINKYDIDSFPTMKMNREGKIIDYEARITRNNLEEFVNSFTSE</sequence>
<proteinExistence type="predicted"/>
<dbReference type="AlphaFoldDB" id="A0A6C0C0K3"/>
<evidence type="ECO:0000259" key="2">
    <source>
        <dbReference type="PROSITE" id="PS51352"/>
    </source>
</evidence>
<organism evidence="3">
    <name type="scientific">viral metagenome</name>
    <dbReference type="NCBI Taxonomy" id="1070528"/>
    <lineage>
        <taxon>unclassified sequences</taxon>
        <taxon>metagenomes</taxon>
        <taxon>organismal metagenomes</taxon>
    </lineage>
</organism>
<evidence type="ECO:0000256" key="1">
    <source>
        <dbReference type="SAM" id="Phobius"/>
    </source>
</evidence>
<dbReference type="EMBL" id="MN739312">
    <property type="protein sequence ID" value="QHS98137.1"/>
    <property type="molecule type" value="Genomic_DNA"/>
</dbReference>
<dbReference type="SUPFAM" id="SSF52833">
    <property type="entry name" value="Thioredoxin-like"/>
    <property type="match status" value="1"/>
</dbReference>
<protein>
    <recommendedName>
        <fullName evidence="2">Thioredoxin domain-containing protein</fullName>
    </recommendedName>
</protein>
<dbReference type="Pfam" id="PF00085">
    <property type="entry name" value="Thioredoxin"/>
    <property type="match status" value="1"/>
</dbReference>
<dbReference type="GO" id="GO:0003756">
    <property type="term" value="F:protein disulfide isomerase activity"/>
    <property type="evidence" value="ECO:0007669"/>
    <property type="project" value="TreeGrafter"/>
</dbReference>
<dbReference type="PANTHER" id="PTHR45672">
    <property type="entry name" value="PROTEIN DISULFIDE-ISOMERASE C17H9.14C-RELATED"/>
    <property type="match status" value="1"/>
</dbReference>
<feature type="transmembrane region" description="Helical" evidence="1">
    <location>
        <begin position="15"/>
        <end position="36"/>
    </location>
</feature>
<dbReference type="GO" id="GO:0006457">
    <property type="term" value="P:protein folding"/>
    <property type="evidence" value="ECO:0007669"/>
    <property type="project" value="TreeGrafter"/>
</dbReference>
<name>A0A6C0C0K3_9ZZZZ</name>
<accession>A0A6C0C0K3</accession>
<dbReference type="InterPro" id="IPR036249">
    <property type="entry name" value="Thioredoxin-like_sf"/>
</dbReference>
<dbReference type="CDD" id="cd02961">
    <property type="entry name" value="PDI_a_family"/>
    <property type="match status" value="1"/>
</dbReference>
<keyword evidence="1" id="KW-0812">Transmembrane</keyword>
<dbReference type="InterPro" id="IPR051063">
    <property type="entry name" value="PDI"/>
</dbReference>
<keyword evidence="1" id="KW-1133">Transmembrane helix</keyword>
<dbReference type="GO" id="GO:0005783">
    <property type="term" value="C:endoplasmic reticulum"/>
    <property type="evidence" value="ECO:0007669"/>
    <property type="project" value="TreeGrafter"/>
</dbReference>
<dbReference type="PROSITE" id="PS51352">
    <property type="entry name" value="THIOREDOXIN_2"/>
    <property type="match status" value="1"/>
</dbReference>
<feature type="domain" description="Thioredoxin" evidence="2">
    <location>
        <begin position="29"/>
        <end position="158"/>
    </location>
</feature>
<dbReference type="InterPro" id="IPR013766">
    <property type="entry name" value="Thioredoxin_domain"/>
</dbReference>
<dbReference type="Gene3D" id="3.40.30.10">
    <property type="entry name" value="Glutaredoxin"/>
    <property type="match status" value="1"/>
</dbReference>
<keyword evidence="1" id="KW-0472">Membrane</keyword>
<evidence type="ECO:0000313" key="3">
    <source>
        <dbReference type="EMBL" id="QHS98137.1"/>
    </source>
</evidence>